<proteinExistence type="predicted"/>
<dbReference type="Proteomes" id="UP000000343">
    <property type="component" value="Plasmid pACIX903"/>
</dbReference>
<evidence type="ECO:0000313" key="2">
    <source>
        <dbReference type="Proteomes" id="UP000000343"/>
    </source>
</evidence>
<dbReference type="EMBL" id="CP002483">
    <property type="protein sequence ID" value="ADW71311.1"/>
    <property type="molecule type" value="Genomic_DNA"/>
</dbReference>
<evidence type="ECO:0008006" key="3">
    <source>
        <dbReference type="Google" id="ProtNLM"/>
    </source>
</evidence>
<dbReference type="SUPFAM" id="SSF52172">
    <property type="entry name" value="CheY-like"/>
    <property type="match status" value="1"/>
</dbReference>
<sequence>MTKYPRAVNPPPTFEYRKNMIRPCFLVIDKEFAGSISTRKLVIETAKFNVITAYSGSEAIATLERFPAVNGIVLDAGVSDIPLSELCKTLKKMQPAVPLVLVGRPGVQQTQDADHYVDSFDPTQVLKLLRSLEPRQAAEIEQRDAALESKA</sequence>
<organism evidence="2">
    <name type="scientific">Granulicella tundricola (strain ATCC BAA-1859 / DSM 23138 / MP5ACTX9)</name>
    <dbReference type="NCBI Taxonomy" id="1198114"/>
    <lineage>
        <taxon>Bacteria</taxon>
        <taxon>Pseudomonadati</taxon>
        <taxon>Acidobacteriota</taxon>
        <taxon>Terriglobia</taxon>
        <taxon>Terriglobales</taxon>
        <taxon>Acidobacteriaceae</taxon>
        <taxon>Granulicella</taxon>
    </lineage>
</organism>
<name>E8X777_GRATM</name>
<evidence type="ECO:0000313" key="1">
    <source>
        <dbReference type="EMBL" id="ADW71311.1"/>
    </source>
</evidence>
<dbReference type="HOGENOM" id="CLU_1785957_0_0_0"/>
<dbReference type="InterPro" id="IPR011006">
    <property type="entry name" value="CheY-like_superfamily"/>
</dbReference>
<protein>
    <recommendedName>
        <fullName evidence="3">Response regulator receiver protein</fullName>
    </recommendedName>
</protein>
<accession>E8X777</accession>
<geneLocation type="plasmid" evidence="1 2">
    <name>pACIX903</name>
</geneLocation>
<gene>
    <name evidence="1" type="ordered locus">AciX9_4359</name>
</gene>
<reference evidence="2" key="1">
    <citation type="submission" date="2011-01" db="EMBL/GenBank/DDBJ databases">
        <title>Complete sequence of plasmid3 of Acidobacterium sp. MP5ACTX9.</title>
        <authorList>
            <consortium name="US DOE Joint Genome Institute"/>
            <person name="Lucas S."/>
            <person name="Copeland A."/>
            <person name="Lapidus A."/>
            <person name="Cheng J.-F."/>
            <person name="Goodwin L."/>
            <person name="Pitluck S."/>
            <person name="Teshima H."/>
            <person name="Detter J.C."/>
            <person name="Han C."/>
            <person name="Tapia R."/>
            <person name="Land M."/>
            <person name="Hauser L."/>
            <person name="Kyrpides N."/>
            <person name="Ivanova N."/>
            <person name="Ovchinnikova G."/>
            <person name="Pagani I."/>
            <person name="Rawat S.R."/>
            <person name="Mannisto M."/>
            <person name="Haggblom M.M."/>
            <person name="Woyke T."/>
        </authorList>
    </citation>
    <scope>NUCLEOTIDE SEQUENCE [LARGE SCALE GENOMIC DNA]</scope>
    <source>
        <strain evidence="2">MP5ACTX9</strain>
        <plasmid evidence="2">Plasmid pACIX903</plasmid>
    </source>
</reference>
<dbReference type="KEGG" id="acm:AciX9_4359"/>
<dbReference type="Gene3D" id="3.40.50.2300">
    <property type="match status" value="1"/>
</dbReference>
<keyword evidence="2" id="KW-1185">Reference proteome</keyword>
<keyword evidence="1" id="KW-0614">Plasmid</keyword>
<dbReference type="AlphaFoldDB" id="E8X777"/>